<keyword evidence="2" id="KW-1185">Reference proteome</keyword>
<reference evidence="1 2" key="1">
    <citation type="submission" date="2015-02" db="EMBL/GenBank/DDBJ databases">
        <title>Single-cell genomics of uncultivated deep-branching MTB reveals a conserved set of magnetosome genes.</title>
        <authorList>
            <person name="Kolinko S."/>
            <person name="Richter M."/>
            <person name="Glockner F.O."/>
            <person name="Brachmann A."/>
            <person name="Schuler D."/>
        </authorList>
    </citation>
    <scope>NUCLEOTIDE SEQUENCE [LARGE SCALE GENOMIC DNA]</scope>
    <source>
        <strain evidence="1">SKK-01</strain>
    </source>
</reference>
<proteinExistence type="predicted"/>
<evidence type="ECO:0008006" key="3">
    <source>
        <dbReference type="Google" id="ProtNLM"/>
    </source>
</evidence>
<evidence type="ECO:0000313" key="2">
    <source>
        <dbReference type="Proteomes" id="UP000033428"/>
    </source>
</evidence>
<name>A0A0F0CMP1_9BACT</name>
<sequence length="122" mass="14015">MTSKKLKVVYVDKTSYRVYLNKAKDFYEIMIKASETANWTAVGLNAVHCAISCCDAIFTFYLGIRSGGEDHMDVLNLFNRLPRNIEAGESNICKRIIAKKNLIAYENRDFREIEGVYNFLCK</sequence>
<dbReference type="Proteomes" id="UP000033428">
    <property type="component" value="Unassembled WGS sequence"/>
</dbReference>
<dbReference type="AlphaFoldDB" id="A0A0F0CMP1"/>
<comment type="caution">
    <text evidence="1">The sequence shown here is derived from an EMBL/GenBank/DDBJ whole genome shotgun (WGS) entry which is preliminary data.</text>
</comment>
<accession>A0A0F0CMP1</accession>
<protein>
    <recommendedName>
        <fullName evidence="3">HEPN domain-containing protein</fullName>
    </recommendedName>
</protein>
<organism evidence="1 2">
    <name type="scientific">Candidatus Omnitrophus magneticus</name>
    <dbReference type="NCBI Taxonomy" id="1609969"/>
    <lineage>
        <taxon>Bacteria</taxon>
        <taxon>Pseudomonadati</taxon>
        <taxon>Candidatus Omnitrophota</taxon>
        <taxon>Candidatus Omnitrophus</taxon>
    </lineage>
</organism>
<gene>
    <name evidence="1" type="ORF">OMAG_002928</name>
</gene>
<dbReference type="EMBL" id="JYNY01000634">
    <property type="protein sequence ID" value="KJJ83254.1"/>
    <property type="molecule type" value="Genomic_DNA"/>
</dbReference>
<evidence type="ECO:0000313" key="1">
    <source>
        <dbReference type="EMBL" id="KJJ83254.1"/>
    </source>
</evidence>